<name>A0A8A4THZ3_SULCO</name>
<evidence type="ECO:0000313" key="6">
    <source>
        <dbReference type="Proteomes" id="UP000663929"/>
    </source>
</evidence>
<dbReference type="GO" id="GO:0005829">
    <property type="term" value="C:cytosol"/>
    <property type="evidence" value="ECO:0007669"/>
    <property type="project" value="TreeGrafter"/>
</dbReference>
<dbReference type="AlphaFoldDB" id="A0A8A4THZ3"/>
<evidence type="ECO:0000259" key="4">
    <source>
        <dbReference type="PROSITE" id="PS01124"/>
    </source>
</evidence>
<dbReference type="Gene3D" id="1.10.10.60">
    <property type="entry name" value="Homeodomain-like"/>
    <property type="match status" value="1"/>
</dbReference>
<keyword evidence="1" id="KW-0805">Transcription regulation</keyword>
<evidence type="ECO:0000256" key="3">
    <source>
        <dbReference type="ARBA" id="ARBA00023163"/>
    </source>
</evidence>
<dbReference type="RefSeq" id="WP_237378884.1">
    <property type="nucleotide sequence ID" value="NZ_CP071793.1"/>
</dbReference>
<gene>
    <name evidence="5" type="ORF">J3U87_26965</name>
</gene>
<dbReference type="SMART" id="SM00342">
    <property type="entry name" value="HTH_ARAC"/>
    <property type="match status" value="1"/>
</dbReference>
<proteinExistence type="predicted"/>
<dbReference type="Pfam" id="PF12833">
    <property type="entry name" value="HTH_18"/>
    <property type="match status" value="1"/>
</dbReference>
<dbReference type="InterPro" id="IPR018060">
    <property type="entry name" value="HTH_AraC"/>
</dbReference>
<evidence type="ECO:0000256" key="2">
    <source>
        <dbReference type="ARBA" id="ARBA00023125"/>
    </source>
</evidence>
<dbReference type="PANTHER" id="PTHR47894:SF1">
    <property type="entry name" value="HTH-TYPE TRANSCRIPTIONAL REGULATOR VQSM"/>
    <property type="match status" value="1"/>
</dbReference>
<sequence>MKQAIHFSVNRGWKLIIADMGINPGHVLTLAGLPTDLFSRKDATLTAAEYFNLWRGLEQAAGTEELPLKIGQAISVEAFDPPIFACLCCPNLNTALLRLADFKRLIGPMRMTVDISQERTSLTLTCYGHDGAIPRSLGAAELVFFTQLARLATRKRIIPVQAELPNLPSDTAPYDVYFGTRLRSGQAVRIGFSAEDATYPFLTEDAGMWNFFEAELKKKLSDLDTETSIAQRVKSALLEMLPSGQNSIEEVANRLAMSKRSLQRHLSRESSSYQDILNGTRKELAQHYLVRSSIPQGEISYLLGFHDSNSFQRAFKGWTGATPGEYRSKHLALEARS</sequence>
<dbReference type="EMBL" id="CP071793">
    <property type="protein sequence ID" value="QTD49243.1"/>
    <property type="molecule type" value="Genomic_DNA"/>
</dbReference>
<dbReference type="InterPro" id="IPR032687">
    <property type="entry name" value="AraC-type_N"/>
</dbReference>
<protein>
    <submittedName>
        <fullName evidence="5">AraC family transcriptional regulator</fullName>
    </submittedName>
</protein>
<evidence type="ECO:0000256" key="1">
    <source>
        <dbReference type="ARBA" id="ARBA00023015"/>
    </source>
</evidence>
<keyword evidence="6" id="KW-1185">Reference proteome</keyword>
<accession>A0A8A4THZ3</accession>
<evidence type="ECO:0000313" key="5">
    <source>
        <dbReference type="EMBL" id="QTD49243.1"/>
    </source>
</evidence>
<dbReference type="Proteomes" id="UP000663929">
    <property type="component" value="Chromosome"/>
</dbReference>
<dbReference type="PANTHER" id="PTHR47894">
    <property type="entry name" value="HTH-TYPE TRANSCRIPTIONAL REGULATOR GADX"/>
    <property type="match status" value="1"/>
</dbReference>
<feature type="domain" description="HTH araC/xylS-type" evidence="4">
    <location>
        <begin position="231"/>
        <end position="329"/>
    </location>
</feature>
<organism evidence="5 6">
    <name type="scientific">Sulfidibacter corallicola</name>
    <dbReference type="NCBI Taxonomy" id="2818388"/>
    <lineage>
        <taxon>Bacteria</taxon>
        <taxon>Pseudomonadati</taxon>
        <taxon>Acidobacteriota</taxon>
        <taxon>Holophagae</taxon>
        <taxon>Acanthopleuribacterales</taxon>
        <taxon>Acanthopleuribacteraceae</taxon>
        <taxon>Sulfidibacter</taxon>
    </lineage>
</organism>
<dbReference type="Pfam" id="PF12625">
    <property type="entry name" value="Arabinose_bd"/>
    <property type="match status" value="1"/>
</dbReference>
<keyword evidence="3" id="KW-0804">Transcription</keyword>
<dbReference type="GO" id="GO:0000976">
    <property type="term" value="F:transcription cis-regulatory region binding"/>
    <property type="evidence" value="ECO:0007669"/>
    <property type="project" value="TreeGrafter"/>
</dbReference>
<reference evidence="5" key="1">
    <citation type="submission" date="2021-03" db="EMBL/GenBank/DDBJ databases">
        <title>Acanthopleuribacteraceae sp. M133.</title>
        <authorList>
            <person name="Wang G."/>
        </authorList>
    </citation>
    <scope>NUCLEOTIDE SEQUENCE</scope>
    <source>
        <strain evidence="5">M133</strain>
    </source>
</reference>
<keyword evidence="2" id="KW-0238">DNA-binding</keyword>
<dbReference type="InterPro" id="IPR009057">
    <property type="entry name" value="Homeodomain-like_sf"/>
</dbReference>
<dbReference type="GO" id="GO:0003700">
    <property type="term" value="F:DNA-binding transcription factor activity"/>
    <property type="evidence" value="ECO:0007669"/>
    <property type="project" value="InterPro"/>
</dbReference>
<dbReference type="PROSITE" id="PS01124">
    <property type="entry name" value="HTH_ARAC_FAMILY_2"/>
    <property type="match status" value="1"/>
</dbReference>
<dbReference type="SUPFAM" id="SSF46689">
    <property type="entry name" value="Homeodomain-like"/>
    <property type="match status" value="1"/>
</dbReference>
<dbReference type="KEGG" id="scor:J3U87_26965"/>